<dbReference type="Pfam" id="PF08346">
    <property type="entry name" value="AntA"/>
    <property type="match status" value="1"/>
</dbReference>
<dbReference type="PANTHER" id="PTHR36180">
    <property type="entry name" value="DNA-BINDING PROTEIN-RELATED-RELATED"/>
    <property type="match status" value="1"/>
</dbReference>
<comment type="caution">
    <text evidence="3">The sequence shown here is derived from an EMBL/GenBank/DDBJ whole genome shotgun (WGS) entry which is preliminary data.</text>
</comment>
<dbReference type="InterPro" id="IPR013557">
    <property type="entry name" value="AntA/B_antirep"/>
</dbReference>
<sequence length="264" mass="30551">MKSLINIQIKDNQQLVSARDLHKNLGLKKKFSGWWEQNSDSFENGIDYNEEPQSYLVQSGNGTVRKYDDYLLTLDMAKELCMMSHTEKGKEIRQYFIKVEKAYKSQKNLQNMDSYMIEDPILRAKKWIAERQQLDEQKKLSAKQAKQLQDQEPDVIFSHTMLATNHSCKARQLAADLTKMGFVIGQNQLYELLRLKGYISKHSCEPIGSKVKCGYFVVRHGVTNGKAWSQTLVTPKGQKNIINKCLHGKWDKEYQQVMTSTFSI</sequence>
<accession>U4QMM3</accession>
<gene>
    <name evidence="3" type="ORF">LHCIRMBIA953_02518</name>
    <name evidence="4" type="ORF">LHCIRMBIA953_02602</name>
</gene>
<name>U4QMM3_LACHE</name>
<organism evidence="3 5">
    <name type="scientific">Lactobacillus helveticus CIRM-BIA 953</name>
    <dbReference type="NCBI Taxonomy" id="1226335"/>
    <lineage>
        <taxon>Bacteria</taxon>
        <taxon>Bacillati</taxon>
        <taxon>Bacillota</taxon>
        <taxon>Bacilli</taxon>
        <taxon>Lactobacillales</taxon>
        <taxon>Lactobacillaceae</taxon>
        <taxon>Lactobacillus</taxon>
    </lineage>
</organism>
<feature type="domain" description="AntA/AntB antirepressor" evidence="2">
    <location>
        <begin position="16"/>
        <end position="85"/>
    </location>
</feature>
<evidence type="ECO:0000313" key="3">
    <source>
        <dbReference type="EMBL" id="CDI43249.1"/>
    </source>
</evidence>
<evidence type="ECO:0000259" key="1">
    <source>
        <dbReference type="Pfam" id="PF03374"/>
    </source>
</evidence>
<dbReference type="RefSeq" id="WP_023061905.1">
    <property type="nucleotide sequence ID" value="NZ_CBUH010000169.1"/>
</dbReference>
<protein>
    <submittedName>
        <fullName evidence="3">Anti-repressor</fullName>
    </submittedName>
</protein>
<reference evidence="3 5" key="1">
    <citation type="submission" date="2013-09" db="EMBL/GenBank/DDBJ databases">
        <title>Draft Genome Sequence of five Lactobacillus helveticus strains CIRM-BIA 101T, 103, 104, 951 and 953 isolated from milk product.</title>
        <authorList>
            <person name="Valence F."/>
            <person name="Chuat V."/>
            <person name="Ma L."/>
            <person name="Creno S."/>
            <person name="Falentin H."/>
            <person name="Lortal S."/>
            <person name="Bizet C."/>
            <person name="Clermont D."/>
            <person name="Loux V."/>
            <person name="Bouchier C."/>
            <person name="Cousin S."/>
        </authorList>
    </citation>
    <scope>NUCLEOTIDE SEQUENCE [LARGE SCALE GENOMIC DNA]</scope>
    <source>
        <strain evidence="3 5">CIRM-BIA 953</strain>
    </source>
</reference>
<feature type="domain" description="Antirepressor protein C-terminal" evidence="1">
    <location>
        <begin position="146"/>
        <end position="245"/>
    </location>
</feature>
<evidence type="ECO:0000313" key="4">
    <source>
        <dbReference type="EMBL" id="CDI43331.1"/>
    </source>
</evidence>
<evidence type="ECO:0000259" key="2">
    <source>
        <dbReference type="Pfam" id="PF08346"/>
    </source>
</evidence>
<dbReference type="Proteomes" id="UP000017243">
    <property type="component" value="Unassembled WGS sequence"/>
</dbReference>
<dbReference type="GO" id="GO:0003677">
    <property type="term" value="F:DNA binding"/>
    <property type="evidence" value="ECO:0007669"/>
    <property type="project" value="InterPro"/>
</dbReference>
<dbReference type="Pfam" id="PF03374">
    <property type="entry name" value="ANT"/>
    <property type="match status" value="1"/>
</dbReference>
<dbReference type="AlphaFoldDB" id="U4QMM3"/>
<dbReference type="PANTHER" id="PTHR36180:SF1">
    <property type="entry name" value="ANTA_ANTB ANTIREPRESSOR DOMAIN-CONTAINING PROTEIN"/>
    <property type="match status" value="1"/>
</dbReference>
<evidence type="ECO:0000313" key="5">
    <source>
        <dbReference type="Proteomes" id="UP000017243"/>
    </source>
</evidence>
<dbReference type="EMBL" id="CBUH010000169">
    <property type="protein sequence ID" value="CDI43249.1"/>
    <property type="molecule type" value="Genomic_DNA"/>
</dbReference>
<proteinExistence type="predicted"/>
<dbReference type="InterPro" id="IPR005039">
    <property type="entry name" value="Ant_C"/>
</dbReference>
<dbReference type="EMBL" id="CBUH010000169">
    <property type="protein sequence ID" value="CDI43331.1"/>
    <property type="molecule type" value="Genomic_DNA"/>
</dbReference>